<keyword evidence="3" id="KW-0813">Transport</keyword>
<dbReference type="RefSeq" id="WP_309546751.1">
    <property type="nucleotide sequence ID" value="NZ_UIGR01000003.1"/>
</dbReference>
<evidence type="ECO:0000256" key="5">
    <source>
        <dbReference type="ARBA" id="ARBA00022692"/>
    </source>
</evidence>
<feature type="transmembrane region" description="Helical" evidence="8">
    <location>
        <begin position="367"/>
        <end position="387"/>
    </location>
</feature>
<name>A0AAX2MG26_CHRVL</name>
<evidence type="ECO:0000256" key="8">
    <source>
        <dbReference type="SAM" id="Phobius"/>
    </source>
</evidence>
<feature type="transmembrane region" description="Helical" evidence="8">
    <location>
        <begin position="177"/>
        <end position="197"/>
    </location>
</feature>
<dbReference type="PROSITE" id="PS50850">
    <property type="entry name" value="MFS"/>
    <property type="match status" value="1"/>
</dbReference>
<evidence type="ECO:0000256" key="6">
    <source>
        <dbReference type="ARBA" id="ARBA00022989"/>
    </source>
</evidence>
<keyword evidence="4" id="KW-1003">Cell membrane</keyword>
<gene>
    <name evidence="10" type="primary">emrB_1</name>
    <name evidence="10" type="ORF">NCTC8684_04448</name>
</gene>
<sequence>MSSANPAAGEVQRPLSGNMLWLAALVLAAANFMVVLDTTIANVSVPNIAGGLAVSSSQGTYVITSYAVAEAIIVPLTGWLAARFGTVRLFVGSMLLFGLFSMLCGLAGSLETLVLFRVLQGLAGGPLMPMSQTLLLQIFPRQKAGAAIGLWSMTTLVAPIMGPILGGTLCDQASWPWIFYINVPIALGCGLLGCKLLKRYQSQTAKLRIDMAGLALLVLWVGALQLMLDKGKELDWFGSPLIVGLAIAAVIGFAAFLIWELTEAQPIVDLRVFRHRGFWASVLTISLAFGSFFGATVLTPQWLQAYMGYTATQAGYATTMSGVLAVMAAPIAAQLSSRLDPRKLVFCGVMWLGCVTLYRSFSTTDMGFWQVALPLLFQGLGMPFFFVPLTGLALASVEPAEVASAAGLMSFMRTLSGAFATSLVTTAWDDKASYNHAELAGMVDGGGDALRALSAGGLSDGAAWGVIEQTLQAQSVMLSTNQIFWLAGLSFVVAACAIWLAPVPAASPTPARPTEFLDPRFTTCPAPLWPGLFLPCLDGQSLPAATIR</sequence>
<feature type="transmembrane region" description="Helical" evidence="8">
    <location>
        <begin position="61"/>
        <end position="82"/>
    </location>
</feature>
<dbReference type="SUPFAM" id="SSF103473">
    <property type="entry name" value="MFS general substrate transporter"/>
    <property type="match status" value="1"/>
</dbReference>
<evidence type="ECO:0000313" key="11">
    <source>
        <dbReference type="Proteomes" id="UP000254029"/>
    </source>
</evidence>
<dbReference type="PANTHER" id="PTHR42718:SF9">
    <property type="entry name" value="MAJOR FACILITATOR SUPERFAMILY MULTIDRUG TRANSPORTER MFSC"/>
    <property type="match status" value="1"/>
</dbReference>
<evidence type="ECO:0000259" key="9">
    <source>
        <dbReference type="PROSITE" id="PS50850"/>
    </source>
</evidence>
<evidence type="ECO:0000256" key="3">
    <source>
        <dbReference type="ARBA" id="ARBA00022448"/>
    </source>
</evidence>
<dbReference type="NCBIfam" id="TIGR00711">
    <property type="entry name" value="efflux_EmrB"/>
    <property type="match status" value="1"/>
</dbReference>
<feature type="transmembrane region" description="Helical" evidence="8">
    <location>
        <begin position="483"/>
        <end position="501"/>
    </location>
</feature>
<dbReference type="EMBL" id="UIGR01000003">
    <property type="protein sequence ID" value="SUY93313.1"/>
    <property type="molecule type" value="Genomic_DNA"/>
</dbReference>
<feature type="transmembrane region" description="Helical" evidence="8">
    <location>
        <begin position="240"/>
        <end position="259"/>
    </location>
</feature>
<dbReference type="InterPro" id="IPR004638">
    <property type="entry name" value="EmrB-like"/>
</dbReference>
<feature type="transmembrane region" description="Helical" evidence="8">
    <location>
        <begin position="114"/>
        <end position="136"/>
    </location>
</feature>
<feature type="transmembrane region" description="Helical" evidence="8">
    <location>
        <begin position="20"/>
        <end position="41"/>
    </location>
</feature>
<evidence type="ECO:0000256" key="7">
    <source>
        <dbReference type="ARBA" id="ARBA00023136"/>
    </source>
</evidence>
<feature type="transmembrane region" description="Helical" evidence="8">
    <location>
        <begin position="209"/>
        <end position="228"/>
    </location>
</feature>
<dbReference type="Gene3D" id="1.20.1250.20">
    <property type="entry name" value="MFS general substrate transporter like domains"/>
    <property type="match status" value="1"/>
</dbReference>
<protein>
    <submittedName>
        <fullName evidence="10">Multidrug resistance protein B</fullName>
    </submittedName>
</protein>
<feature type="domain" description="Major facilitator superfamily (MFS) profile" evidence="9">
    <location>
        <begin position="23"/>
        <end position="506"/>
    </location>
</feature>
<dbReference type="Gene3D" id="1.20.1720.10">
    <property type="entry name" value="Multidrug resistance protein D"/>
    <property type="match status" value="1"/>
</dbReference>
<feature type="transmembrane region" description="Helical" evidence="8">
    <location>
        <begin position="344"/>
        <end position="361"/>
    </location>
</feature>
<comment type="similarity">
    <text evidence="2">Belongs to the major facilitator superfamily. EmrB family.</text>
</comment>
<feature type="transmembrane region" description="Helical" evidence="8">
    <location>
        <begin position="314"/>
        <end position="332"/>
    </location>
</feature>
<dbReference type="AlphaFoldDB" id="A0AAX2MG26"/>
<evidence type="ECO:0000256" key="4">
    <source>
        <dbReference type="ARBA" id="ARBA00022475"/>
    </source>
</evidence>
<accession>A0AAX2MG26</accession>
<reference evidence="10 11" key="1">
    <citation type="submission" date="2018-06" db="EMBL/GenBank/DDBJ databases">
        <authorList>
            <consortium name="Pathogen Informatics"/>
            <person name="Doyle S."/>
        </authorList>
    </citation>
    <scope>NUCLEOTIDE SEQUENCE [LARGE SCALE GENOMIC DNA]</scope>
    <source>
        <strain evidence="10 11">NCTC8684</strain>
    </source>
</reference>
<keyword evidence="6 8" id="KW-1133">Transmembrane helix</keyword>
<keyword evidence="5 8" id="KW-0812">Transmembrane</keyword>
<evidence type="ECO:0000256" key="1">
    <source>
        <dbReference type="ARBA" id="ARBA00004651"/>
    </source>
</evidence>
<dbReference type="InterPro" id="IPR036259">
    <property type="entry name" value="MFS_trans_sf"/>
</dbReference>
<dbReference type="Pfam" id="PF07690">
    <property type="entry name" value="MFS_1"/>
    <property type="match status" value="1"/>
</dbReference>
<comment type="caution">
    <text evidence="10">The sequence shown here is derived from an EMBL/GenBank/DDBJ whole genome shotgun (WGS) entry which is preliminary data.</text>
</comment>
<dbReference type="GO" id="GO:0005886">
    <property type="term" value="C:plasma membrane"/>
    <property type="evidence" value="ECO:0007669"/>
    <property type="project" value="UniProtKB-SubCell"/>
</dbReference>
<organism evidence="10 11">
    <name type="scientific">Chromobacterium violaceum</name>
    <dbReference type="NCBI Taxonomy" id="536"/>
    <lineage>
        <taxon>Bacteria</taxon>
        <taxon>Pseudomonadati</taxon>
        <taxon>Pseudomonadota</taxon>
        <taxon>Betaproteobacteria</taxon>
        <taxon>Neisseriales</taxon>
        <taxon>Chromobacteriaceae</taxon>
        <taxon>Chromobacterium</taxon>
    </lineage>
</organism>
<comment type="subcellular location">
    <subcellularLocation>
        <location evidence="1">Cell membrane</location>
        <topology evidence="1">Multi-pass membrane protein</topology>
    </subcellularLocation>
</comment>
<dbReference type="CDD" id="cd17503">
    <property type="entry name" value="MFS_LmrB_MDR_like"/>
    <property type="match status" value="1"/>
</dbReference>
<proteinExistence type="inferred from homology"/>
<dbReference type="GO" id="GO:0022857">
    <property type="term" value="F:transmembrane transporter activity"/>
    <property type="evidence" value="ECO:0007669"/>
    <property type="project" value="InterPro"/>
</dbReference>
<dbReference type="InterPro" id="IPR011701">
    <property type="entry name" value="MFS"/>
</dbReference>
<feature type="transmembrane region" description="Helical" evidence="8">
    <location>
        <begin position="89"/>
        <end position="108"/>
    </location>
</feature>
<dbReference type="InterPro" id="IPR020846">
    <property type="entry name" value="MFS_dom"/>
</dbReference>
<feature type="transmembrane region" description="Helical" evidence="8">
    <location>
        <begin position="279"/>
        <end position="302"/>
    </location>
</feature>
<evidence type="ECO:0000256" key="2">
    <source>
        <dbReference type="ARBA" id="ARBA00008537"/>
    </source>
</evidence>
<dbReference type="Proteomes" id="UP000254029">
    <property type="component" value="Unassembled WGS sequence"/>
</dbReference>
<keyword evidence="7 8" id="KW-0472">Membrane</keyword>
<dbReference type="PANTHER" id="PTHR42718">
    <property type="entry name" value="MAJOR FACILITATOR SUPERFAMILY MULTIDRUG TRANSPORTER MFSC"/>
    <property type="match status" value="1"/>
</dbReference>
<feature type="transmembrane region" description="Helical" evidence="8">
    <location>
        <begin position="148"/>
        <end position="165"/>
    </location>
</feature>
<evidence type="ECO:0000313" key="10">
    <source>
        <dbReference type="EMBL" id="SUY93313.1"/>
    </source>
</evidence>